<feature type="domain" description="RING-type" evidence="18">
    <location>
        <begin position="124"/>
        <end position="166"/>
    </location>
</feature>
<dbReference type="InterPro" id="IPR013083">
    <property type="entry name" value="Znf_RING/FYVE/PHD"/>
</dbReference>
<feature type="chain" id="PRO_5043654355" description="RING-type E3 ubiquitin transferase" evidence="17">
    <location>
        <begin position="26"/>
        <end position="323"/>
    </location>
</feature>
<dbReference type="CDD" id="cd16461">
    <property type="entry name" value="RING-H2_EL5-like"/>
    <property type="match status" value="1"/>
</dbReference>
<dbReference type="PANTHER" id="PTHR14155:SF263">
    <property type="entry name" value="E3 UBIQUITIN-PROTEIN LIGASE ATL6"/>
    <property type="match status" value="1"/>
</dbReference>
<dbReference type="PROSITE" id="PS50089">
    <property type="entry name" value="ZF_RING_2"/>
    <property type="match status" value="1"/>
</dbReference>
<evidence type="ECO:0000256" key="9">
    <source>
        <dbReference type="ARBA" id="ARBA00022786"/>
    </source>
</evidence>
<dbReference type="PANTHER" id="PTHR14155">
    <property type="entry name" value="RING FINGER DOMAIN-CONTAINING"/>
    <property type="match status" value="1"/>
</dbReference>
<keyword evidence="12 16" id="KW-0472">Membrane</keyword>
<evidence type="ECO:0000256" key="15">
    <source>
        <dbReference type="SAM" id="MobiDB-lite"/>
    </source>
</evidence>
<comment type="similarity">
    <text evidence="13">Belongs to the RING-type zinc finger family. ATL subfamily.</text>
</comment>
<keyword evidence="6 16" id="KW-0812">Transmembrane</keyword>
<gene>
    <name evidence="19" type="ORF">RND81_06G002400</name>
</gene>
<dbReference type="SUPFAM" id="SSF57850">
    <property type="entry name" value="RING/U-box"/>
    <property type="match status" value="1"/>
</dbReference>
<dbReference type="EC" id="2.3.2.27" evidence="4"/>
<evidence type="ECO:0000256" key="14">
    <source>
        <dbReference type="PROSITE-ProRule" id="PRU00175"/>
    </source>
</evidence>
<keyword evidence="17" id="KW-0732">Signal</keyword>
<dbReference type="GO" id="GO:0061630">
    <property type="term" value="F:ubiquitin protein ligase activity"/>
    <property type="evidence" value="ECO:0007669"/>
    <property type="project" value="UniProtKB-EC"/>
</dbReference>
<comment type="caution">
    <text evidence="19">The sequence shown here is derived from an EMBL/GenBank/DDBJ whole genome shotgun (WGS) entry which is preliminary data.</text>
</comment>
<feature type="region of interest" description="Disordered" evidence="15">
    <location>
        <begin position="198"/>
        <end position="217"/>
    </location>
</feature>
<evidence type="ECO:0000256" key="6">
    <source>
        <dbReference type="ARBA" id="ARBA00022692"/>
    </source>
</evidence>
<evidence type="ECO:0000256" key="8">
    <source>
        <dbReference type="ARBA" id="ARBA00022771"/>
    </source>
</evidence>
<evidence type="ECO:0000256" key="4">
    <source>
        <dbReference type="ARBA" id="ARBA00012483"/>
    </source>
</evidence>
<dbReference type="GO" id="GO:0016020">
    <property type="term" value="C:membrane"/>
    <property type="evidence" value="ECO:0007669"/>
    <property type="project" value="UniProtKB-SubCell"/>
</dbReference>
<evidence type="ECO:0000256" key="16">
    <source>
        <dbReference type="SAM" id="Phobius"/>
    </source>
</evidence>
<dbReference type="GO" id="GO:0008270">
    <property type="term" value="F:zinc ion binding"/>
    <property type="evidence" value="ECO:0007669"/>
    <property type="project" value="UniProtKB-KW"/>
</dbReference>
<dbReference type="Pfam" id="PF13639">
    <property type="entry name" value="zf-RING_2"/>
    <property type="match status" value="1"/>
</dbReference>
<evidence type="ECO:0000256" key="3">
    <source>
        <dbReference type="ARBA" id="ARBA00004906"/>
    </source>
</evidence>
<comment type="catalytic activity">
    <reaction evidence="1">
        <text>S-ubiquitinyl-[E2 ubiquitin-conjugating enzyme]-L-cysteine + [acceptor protein]-L-lysine = [E2 ubiquitin-conjugating enzyme]-L-cysteine + N(6)-ubiquitinyl-[acceptor protein]-L-lysine.</text>
        <dbReference type="EC" id="2.3.2.27"/>
    </reaction>
</comment>
<dbReference type="InterPro" id="IPR001841">
    <property type="entry name" value="Znf_RING"/>
</dbReference>
<evidence type="ECO:0000256" key="11">
    <source>
        <dbReference type="ARBA" id="ARBA00022989"/>
    </source>
</evidence>
<evidence type="ECO:0000259" key="18">
    <source>
        <dbReference type="PROSITE" id="PS50089"/>
    </source>
</evidence>
<dbReference type="InterPro" id="IPR053238">
    <property type="entry name" value="RING-H2_zinc_finger"/>
</dbReference>
<evidence type="ECO:0000313" key="19">
    <source>
        <dbReference type="EMBL" id="KAK9713096.1"/>
    </source>
</evidence>
<sequence length="323" mass="35030">MSKTKTTVLPLLLLLFLFSSTVVDAQSPSDDDNDDPWQQGSNVSPSMAIVVIVLVLGFFITGCIFIYIQHCTDTSSSTVTPSSVINNNNITANRGLSQSVIDTFPTFHYSAVKDLQIGKGALECAVCLSDFDDDETLRLLPKCDHVFHSECIDTWLEAHTTCPVCRHNLAIIAPDSGEDDSLADAPELPTSEVRITIPGRFPRSHSTGHSLSQPSDDCERFTLRLPAEVRRQIIARTMMKRATSLVALPRQSSSRRGYRGGGGGEGSGSSRYGRLFGRSFMMRVASFRSTAAKAEVDGGMTAESKVVKRSSAVEQSIAPPLPV</sequence>
<organism evidence="19 20">
    <name type="scientific">Saponaria officinalis</name>
    <name type="common">Common soapwort</name>
    <name type="synonym">Lychnis saponaria</name>
    <dbReference type="NCBI Taxonomy" id="3572"/>
    <lineage>
        <taxon>Eukaryota</taxon>
        <taxon>Viridiplantae</taxon>
        <taxon>Streptophyta</taxon>
        <taxon>Embryophyta</taxon>
        <taxon>Tracheophyta</taxon>
        <taxon>Spermatophyta</taxon>
        <taxon>Magnoliopsida</taxon>
        <taxon>eudicotyledons</taxon>
        <taxon>Gunneridae</taxon>
        <taxon>Pentapetalae</taxon>
        <taxon>Caryophyllales</taxon>
        <taxon>Caryophyllaceae</taxon>
        <taxon>Caryophylleae</taxon>
        <taxon>Saponaria</taxon>
    </lineage>
</organism>
<dbReference type="Gene3D" id="3.30.40.10">
    <property type="entry name" value="Zinc/RING finger domain, C3HC4 (zinc finger)"/>
    <property type="match status" value="1"/>
</dbReference>
<evidence type="ECO:0000256" key="10">
    <source>
        <dbReference type="ARBA" id="ARBA00022833"/>
    </source>
</evidence>
<proteinExistence type="inferred from homology"/>
<evidence type="ECO:0000256" key="17">
    <source>
        <dbReference type="SAM" id="SignalP"/>
    </source>
</evidence>
<keyword evidence="10" id="KW-0862">Zinc</keyword>
<dbReference type="EMBL" id="JBDFQZ010000006">
    <property type="protein sequence ID" value="KAK9713096.1"/>
    <property type="molecule type" value="Genomic_DNA"/>
</dbReference>
<dbReference type="AlphaFoldDB" id="A0AAW1K5N3"/>
<protein>
    <recommendedName>
        <fullName evidence="4">RING-type E3 ubiquitin transferase</fullName>
        <ecNumber evidence="4">2.3.2.27</ecNumber>
    </recommendedName>
</protein>
<comment type="pathway">
    <text evidence="3">Protein modification; protein ubiquitination.</text>
</comment>
<evidence type="ECO:0000256" key="2">
    <source>
        <dbReference type="ARBA" id="ARBA00004167"/>
    </source>
</evidence>
<comment type="subcellular location">
    <subcellularLocation>
        <location evidence="2">Membrane</location>
        <topology evidence="2">Single-pass membrane protein</topology>
    </subcellularLocation>
</comment>
<evidence type="ECO:0000256" key="7">
    <source>
        <dbReference type="ARBA" id="ARBA00022723"/>
    </source>
</evidence>
<feature type="transmembrane region" description="Helical" evidence="16">
    <location>
        <begin position="49"/>
        <end position="68"/>
    </location>
</feature>
<keyword evidence="20" id="KW-1185">Reference proteome</keyword>
<evidence type="ECO:0000256" key="5">
    <source>
        <dbReference type="ARBA" id="ARBA00022679"/>
    </source>
</evidence>
<evidence type="ECO:0000256" key="13">
    <source>
        <dbReference type="ARBA" id="ARBA00024209"/>
    </source>
</evidence>
<reference evidence="19" key="1">
    <citation type="submission" date="2024-03" db="EMBL/GenBank/DDBJ databases">
        <title>WGS assembly of Saponaria officinalis var. Norfolk2.</title>
        <authorList>
            <person name="Jenkins J."/>
            <person name="Shu S."/>
            <person name="Grimwood J."/>
            <person name="Barry K."/>
            <person name="Goodstein D."/>
            <person name="Schmutz J."/>
            <person name="Leebens-Mack J."/>
            <person name="Osbourn A."/>
        </authorList>
    </citation>
    <scope>NUCLEOTIDE SEQUENCE [LARGE SCALE GENOMIC DNA]</scope>
    <source>
        <strain evidence="19">JIC</strain>
    </source>
</reference>
<feature type="compositionally biased region" description="Polar residues" evidence="15">
    <location>
        <begin position="204"/>
        <end position="215"/>
    </location>
</feature>
<accession>A0AAW1K5N3</accession>
<name>A0AAW1K5N3_SAPOF</name>
<keyword evidence="7" id="KW-0479">Metal-binding</keyword>
<feature type="signal peptide" evidence="17">
    <location>
        <begin position="1"/>
        <end position="25"/>
    </location>
</feature>
<feature type="region of interest" description="Disordered" evidence="15">
    <location>
        <begin position="247"/>
        <end position="272"/>
    </location>
</feature>
<keyword evidence="11 16" id="KW-1133">Transmembrane helix</keyword>
<keyword evidence="9" id="KW-0833">Ubl conjugation pathway</keyword>
<evidence type="ECO:0000313" key="20">
    <source>
        <dbReference type="Proteomes" id="UP001443914"/>
    </source>
</evidence>
<dbReference type="Proteomes" id="UP001443914">
    <property type="component" value="Unassembled WGS sequence"/>
</dbReference>
<dbReference type="FunFam" id="3.30.40.10:FF:000187">
    <property type="entry name" value="E3 ubiquitin-protein ligase ATL6"/>
    <property type="match status" value="1"/>
</dbReference>
<evidence type="ECO:0000256" key="1">
    <source>
        <dbReference type="ARBA" id="ARBA00000900"/>
    </source>
</evidence>
<evidence type="ECO:0000256" key="12">
    <source>
        <dbReference type="ARBA" id="ARBA00023136"/>
    </source>
</evidence>
<dbReference type="SMART" id="SM00184">
    <property type="entry name" value="RING"/>
    <property type="match status" value="1"/>
</dbReference>
<keyword evidence="8 14" id="KW-0863">Zinc-finger</keyword>
<keyword evidence="5" id="KW-0808">Transferase</keyword>